<evidence type="ECO:0000313" key="2">
    <source>
        <dbReference type="Proteomes" id="UP000247832"/>
    </source>
</evidence>
<name>A0A2V5LV07_9MICC</name>
<dbReference type="AlphaFoldDB" id="A0A2V5LV07"/>
<accession>A0A2V5LV07</accession>
<reference evidence="1 2" key="1">
    <citation type="submission" date="2018-05" db="EMBL/GenBank/DDBJ databases">
        <title>Genetic diversity of glacier-inhabiting Cryobacterium bacteria in China and description of Cryobacterium mengkeensis sp. nov. and Arthrobacter glacialis sp. nov.</title>
        <authorList>
            <person name="Liu Q."/>
            <person name="Xin Y.-H."/>
        </authorList>
    </citation>
    <scope>NUCLEOTIDE SEQUENCE [LARGE SCALE GENOMIC DNA]</scope>
    <source>
        <strain evidence="1 2">LI2</strain>
    </source>
</reference>
<keyword evidence="2" id="KW-1185">Reference proteome</keyword>
<evidence type="ECO:0008006" key="3">
    <source>
        <dbReference type="Google" id="ProtNLM"/>
    </source>
</evidence>
<evidence type="ECO:0000313" key="1">
    <source>
        <dbReference type="EMBL" id="PYI65846.1"/>
    </source>
</evidence>
<comment type="caution">
    <text evidence="1">The sequence shown here is derived from an EMBL/GenBank/DDBJ whole genome shotgun (WGS) entry which is preliminary data.</text>
</comment>
<dbReference type="EMBL" id="QJVD01000020">
    <property type="protein sequence ID" value="PYI65846.1"/>
    <property type="molecule type" value="Genomic_DNA"/>
</dbReference>
<proteinExistence type="predicted"/>
<gene>
    <name evidence="1" type="ORF">CVV68_16605</name>
</gene>
<dbReference type="Proteomes" id="UP000247832">
    <property type="component" value="Unassembled WGS sequence"/>
</dbReference>
<protein>
    <recommendedName>
        <fullName evidence="3">DUF559 domain-containing protein</fullName>
    </recommendedName>
</protein>
<sequence length="292" mass="32617">MLEQVNPGNDGVMNSYRRTPKLSVEAAITRLGPVARQSELLSLGINTRQLRTAVQDGRVMRVARGHYGLPGVSEWDIYLARHQARRTCLSKVRELGLWLLEEPREMHVAAAHGRPIPGCAVHRLAGEPTLLEVLRQCVACGSDLEALVILESAVVKNKCTIDQLRTEFSRRSDKRARGIIEKIDPQSMAITETVGRSRLRDAGLNVQGQAYVRDAGHLDLLVDGVLGIEGDGKEYHDTESGWAEDLRKDTMYVLRGMWRLRIPAAVVLYQPEVMLRWVRQALAMIRSAPRSG</sequence>
<organism evidence="1 2">
    <name type="scientific">Arthrobacter livingstonensis</name>
    <dbReference type="NCBI Taxonomy" id="670078"/>
    <lineage>
        <taxon>Bacteria</taxon>
        <taxon>Bacillati</taxon>
        <taxon>Actinomycetota</taxon>
        <taxon>Actinomycetes</taxon>
        <taxon>Micrococcales</taxon>
        <taxon>Micrococcaceae</taxon>
        <taxon>Arthrobacter</taxon>
    </lineage>
</organism>